<gene>
    <name evidence="2" type="ORF">ACFO0B_06575</name>
</gene>
<evidence type="ECO:0000313" key="3">
    <source>
        <dbReference type="Proteomes" id="UP001595696"/>
    </source>
</evidence>
<accession>A0ABV8DP82</accession>
<comment type="caution">
    <text evidence="2">The sequence shown here is derived from an EMBL/GenBank/DDBJ whole genome shotgun (WGS) entry which is preliminary data.</text>
</comment>
<sequence>MDSVTKAAHYSPTDDEIPSRAVQHNAETLHDPFTRKALVEERNYLTVIPCAAARPERATSDLVVPGFELADNAVRSLRNFHLL</sequence>
<proteinExistence type="predicted"/>
<evidence type="ECO:0000256" key="1">
    <source>
        <dbReference type="SAM" id="MobiDB-lite"/>
    </source>
</evidence>
<dbReference type="RefSeq" id="WP_378611407.1">
    <property type="nucleotide sequence ID" value="NZ_JBHSAX010000006.1"/>
</dbReference>
<reference evidence="3" key="1">
    <citation type="journal article" date="2019" name="Int. J. Syst. Evol. Microbiol.">
        <title>The Global Catalogue of Microorganisms (GCM) 10K type strain sequencing project: providing services to taxonomists for standard genome sequencing and annotation.</title>
        <authorList>
            <consortium name="The Broad Institute Genomics Platform"/>
            <consortium name="The Broad Institute Genome Sequencing Center for Infectious Disease"/>
            <person name="Wu L."/>
            <person name="Ma J."/>
        </authorList>
    </citation>
    <scope>NUCLEOTIDE SEQUENCE [LARGE SCALE GENOMIC DNA]</scope>
    <source>
        <strain evidence="3">CGMCC 4.7330</strain>
    </source>
</reference>
<name>A0ABV8DP82_9NOCA</name>
<keyword evidence="3" id="KW-1185">Reference proteome</keyword>
<dbReference type="EMBL" id="JBHSAX010000006">
    <property type="protein sequence ID" value="MFC3961649.1"/>
    <property type="molecule type" value="Genomic_DNA"/>
</dbReference>
<feature type="region of interest" description="Disordered" evidence="1">
    <location>
        <begin position="1"/>
        <end position="20"/>
    </location>
</feature>
<organism evidence="2 3">
    <name type="scientific">Nocardia jiangsuensis</name>
    <dbReference type="NCBI Taxonomy" id="1691563"/>
    <lineage>
        <taxon>Bacteria</taxon>
        <taxon>Bacillati</taxon>
        <taxon>Actinomycetota</taxon>
        <taxon>Actinomycetes</taxon>
        <taxon>Mycobacteriales</taxon>
        <taxon>Nocardiaceae</taxon>
        <taxon>Nocardia</taxon>
    </lineage>
</organism>
<protein>
    <submittedName>
        <fullName evidence="2">Uncharacterized protein</fullName>
    </submittedName>
</protein>
<dbReference type="Proteomes" id="UP001595696">
    <property type="component" value="Unassembled WGS sequence"/>
</dbReference>
<evidence type="ECO:0000313" key="2">
    <source>
        <dbReference type="EMBL" id="MFC3961649.1"/>
    </source>
</evidence>